<evidence type="ECO:0000259" key="3">
    <source>
        <dbReference type="Pfam" id="PF10536"/>
    </source>
</evidence>
<protein>
    <recommendedName>
        <fullName evidence="3">Aminotransferase-like plant mobile domain-containing protein</fullName>
    </recommendedName>
</protein>
<feature type="compositionally biased region" description="Polar residues" evidence="2">
    <location>
        <begin position="1"/>
        <end position="11"/>
    </location>
</feature>
<reference evidence="4 5" key="1">
    <citation type="submission" date="2019-01" db="EMBL/GenBank/DDBJ databases">
        <title>Sequencing of cultivated peanut Arachis hypogaea provides insights into genome evolution and oil improvement.</title>
        <authorList>
            <person name="Chen X."/>
        </authorList>
    </citation>
    <scope>NUCLEOTIDE SEQUENCE [LARGE SCALE GENOMIC DNA]</scope>
    <source>
        <strain evidence="5">cv. Fuhuasheng</strain>
        <tissue evidence="4">Leaves</tissue>
    </source>
</reference>
<gene>
    <name evidence="4" type="ORF">Ahy_A09g044480</name>
</gene>
<dbReference type="PANTHER" id="PTHR46033:SF8">
    <property type="entry name" value="PROTEIN MAINTENANCE OF MERISTEMS-LIKE"/>
    <property type="match status" value="1"/>
</dbReference>
<dbReference type="GO" id="GO:0010073">
    <property type="term" value="P:meristem maintenance"/>
    <property type="evidence" value="ECO:0007669"/>
    <property type="project" value="InterPro"/>
</dbReference>
<keyword evidence="5" id="KW-1185">Reference proteome</keyword>
<proteinExistence type="predicted"/>
<dbReference type="InterPro" id="IPR019557">
    <property type="entry name" value="AminoTfrase-like_pln_mobile"/>
</dbReference>
<feature type="compositionally biased region" description="Polar residues" evidence="2">
    <location>
        <begin position="541"/>
        <end position="563"/>
    </location>
</feature>
<name>A0A445BK58_ARAHY</name>
<organism evidence="4 5">
    <name type="scientific">Arachis hypogaea</name>
    <name type="common">Peanut</name>
    <dbReference type="NCBI Taxonomy" id="3818"/>
    <lineage>
        <taxon>Eukaryota</taxon>
        <taxon>Viridiplantae</taxon>
        <taxon>Streptophyta</taxon>
        <taxon>Embryophyta</taxon>
        <taxon>Tracheophyta</taxon>
        <taxon>Spermatophyta</taxon>
        <taxon>Magnoliopsida</taxon>
        <taxon>eudicotyledons</taxon>
        <taxon>Gunneridae</taxon>
        <taxon>Pentapetalae</taxon>
        <taxon>rosids</taxon>
        <taxon>fabids</taxon>
        <taxon>Fabales</taxon>
        <taxon>Fabaceae</taxon>
        <taxon>Papilionoideae</taxon>
        <taxon>50 kb inversion clade</taxon>
        <taxon>dalbergioids sensu lato</taxon>
        <taxon>Dalbergieae</taxon>
        <taxon>Pterocarpus clade</taxon>
        <taxon>Arachis</taxon>
    </lineage>
</organism>
<dbReference type="EMBL" id="SDMP01000009">
    <property type="protein sequence ID" value="RYR39063.1"/>
    <property type="molecule type" value="Genomic_DNA"/>
</dbReference>
<keyword evidence="1" id="KW-0175">Coiled coil</keyword>
<feature type="coiled-coil region" evidence="1">
    <location>
        <begin position="610"/>
        <end position="672"/>
    </location>
</feature>
<accession>A0A445BK58</accession>
<dbReference type="Pfam" id="PF10536">
    <property type="entry name" value="PMD"/>
    <property type="match status" value="1"/>
</dbReference>
<evidence type="ECO:0000256" key="2">
    <source>
        <dbReference type="SAM" id="MobiDB-lite"/>
    </source>
</evidence>
<dbReference type="PANTHER" id="PTHR46033">
    <property type="entry name" value="PROTEIN MAIN-LIKE 2"/>
    <property type="match status" value="1"/>
</dbReference>
<evidence type="ECO:0000313" key="5">
    <source>
        <dbReference type="Proteomes" id="UP000289738"/>
    </source>
</evidence>
<comment type="caution">
    <text evidence="4">The sequence shown here is derived from an EMBL/GenBank/DDBJ whole genome shotgun (WGS) entry which is preliminary data.</text>
</comment>
<feature type="domain" description="Aminotransferase-like plant mobile" evidence="3">
    <location>
        <begin position="137"/>
        <end position="205"/>
    </location>
</feature>
<evidence type="ECO:0000313" key="4">
    <source>
        <dbReference type="EMBL" id="RYR39063.1"/>
    </source>
</evidence>
<evidence type="ECO:0000256" key="1">
    <source>
        <dbReference type="SAM" id="Coils"/>
    </source>
</evidence>
<dbReference type="InterPro" id="IPR044824">
    <property type="entry name" value="MAIN-like"/>
</dbReference>
<dbReference type="AlphaFoldDB" id="A0A445BK58"/>
<sequence>MASSSSQTTTQDKGKGHEIVPSSPQALCILNQVNDEVIDDPHLPSKDSRILITFTIGAETHCSLGPIESLEKANKKLSFFPSAKGEDLLINQSFNISHFINKKTFRNNPKISPRGYDFIAWYWRLEPTKNADWKSSGIHELLRLSHFSLTTHPWMIGAVTCFWNRTTNNFHLPCGMIGISLLDVAAITGLLINSPDCTPDMQSKRQYNVVMTNPYSDFIAHNMDFDNDQLNFTPFLRRNRGPVWLDRLLFPDTNEENDLANRSWTNMLALQVIPTGLPLHKKEKFKITLYAPNMTARQFGLSQAIPTPQPRNDEPFCHFALTIQEDFDSCLLKNQQRRGHFNFMVYDRSFYITKSYFEWWATYYSRYTRTLEEIKQTAIHTIPVAEGSPKRTQKRKTELVLLTSSKSADESEPTNKNAIIVSSPSEGAVDSDPGSQLVLRSRLSQPVIVTHSTSTAGILDQSILPQQHGQEQSTSHDSIQFTRPTQTIPATFPPISHTTQVIDSTTNPLQHSPEETHRLESTSPNDRVVFSEENQAVPDSDSASKAGDTTNSDSSRSTFQLQETENEEAVAQLKIDNILVTAQPIQASREEFDLRISHDIYVQAFHDQEEARLETELAQIQKQLATIHQNRATIAKHLAAAQQEQHILIQKLVSLDTEQGEYEKQLEKIQADKFKQIEVLTTLENKRTKQRSDLAKLLAP</sequence>
<feature type="region of interest" description="Disordered" evidence="2">
    <location>
        <begin position="1"/>
        <end position="20"/>
    </location>
</feature>
<feature type="region of interest" description="Disordered" evidence="2">
    <location>
        <begin position="504"/>
        <end position="565"/>
    </location>
</feature>
<dbReference type="Proteomes" id="UP000289738">
    <property type="component" value="Chromosome A09"/>
</dbReference>